<dbReference type="AlphaFoldDB" id="A0A157T2K8"/>
<sequence length="62" mass="6724">MKTPLSWVGFTEECVNYVVVLEPIVFSLPTSSSKPFSLYSLIALSKALFNSSISVVLIVSPS</sequence>
<name>A0A157T2K8_SACSO</name>
<proteinExistence type="predicted"/>
<evidence type="ECO:0000313" key="1">
    <source>
        <dbReference type="EMBL" id="SAI85456.1"/>
    </source>
</evidence>
<dbReference type="PATRIC" id="fig|2287.9.peg.1993"/>
<dbReference type="EMBL" id="LT549890">
    <property type="protein sequence ID" value="SAI85472.1"/>
    <property type="molecule type" value="Genomic_DNA"/>
</dbReference>
<evidence type="ECO:0000313" key="4">
    <source>
        <dbReference type="Proteomes" id="UP000076770"/>
    </source>
</evidence>
<dbReference type="EMBL" id="LT549890">
    <property type="protein sequence ID" value="SAI85456.1"/>
    <property type="molecule type" value="Genomic_DNA"/>
</dbReference>
<evidence type="ECO:0000313" key="2">
    <source>
        <dbReference type="EMBL" id="SAI85467.1"/>
    </source>
</evidence>
<dbReference type="EMBL" id="LT549890">
    <property type="protein sequence ID" value="SAI85467.1"/>
    <property type="molecule type" value="Genomic_DNA"/>
</dbReference>
<accession>A0A157T2K8</accession>
<gene>
    <name evidence="1" type="ORF">SSOP1_1902</name>
    <name evidence="2" type="ORF">SSOP1_1913</name>
    <name evidence="3" type="ORF">SSOP1_1918</name>
</gene>
<reference evidence="4" key="1">
    <citation type="submission" date="2016-04" db="EMBL/GenBank/DDBJ databases">
        <authorList>
            <person name="Shah S.A."/>
            <person name="Garrett R.A."/>
        </authorList>
    </citation>
    <scope>NUCLEOTIDE SEQUENCE [LARGE SCALE GENOMIC DNA]</scope>
    <source>
        <strain evidence="4">ATCC 35091 / DSM 1616 / JCM 8930 / NBRC 15331 / P1</strain>
    </source>
</reference>
<organism evidence="1 4">
    <name type="scientific">Saccharolobus solfataricus</name>
    <name type="common">Sulfolobus solfataricus</name>
    <dbReference type="NCBI Taxonomy" id="2287"/>
    <lineage>
        <taxon>Archaea</taxon>
        <taxon>Thermoproteota</taxon>
        <taxon>Thermoprotei</taxon>
        <taxon>Sulfolobales</taxon>
        <taxon>Sulfolobaceae</taxon>
        <taxon>Saccharolobus</taxon>
    </lineage>
</organism>
<dbReference type="Proteomes" id="UP000076770">
    <property type="component" value="Chromosome i"/>
</dbReference>
<protein>
    <submittedName>
        <fullName evidence="1">ORF2 in transposon ISC1058</fullName>
    </submittedName>
</protein>
<evidence type="ECO:0000313" key="3">
    <source>
        <dbReference type="EMBL" id="SAI85472.1"/>
    </source>
</evidence>
<reference evidence="1" key="2">
    <citation type="submission" date="2016-04" db="EMBL/GenBank/DDBJ databases">
        <authorList>
            <person name="Evans L.H."/>
            <person name="Alamgir A."/>
            <person name="Owens N."/>
            <person name="Weber N.D."/>
            <person name="Virtaneva K."/>
            <person name="Barbian K."/>
            <person name="Babar A."/>
            <person name="Rosenke K."/>
        </authorList>
    </citation>
    <scope>NUCLEOTIDE SEQUENCE</scope>
    <source>
        <strain evidence="1">P1</strain>
    </source>
</reference>